<feature type="region of interest" description="Disordered" evidence="1">
    <location>
        <begin position="185"/>
        <end position="206"/>
    </location>
</feature>
<organism evidence="3 4">
    <name type="scientific">Paraphaeosphaeria sporulosa</name>
    <dbReference type="NCBI Taxonomy" id="1460663"/>
    <lineage>
        <taxon>Eukaryota</taxon>
        <taxon>Fungi</taxon>
        <taxon>Dikarya</taxon>
        <taxon>Ascomycota</taxon>
        <taxon>Pezizomycotina</taxon>
        <taxon>Dothideomycetes</taxon>
        <taxon>Pleosporomycetidae</taxon>
        <taxon>Pleosporales</taxon>
        <taxon>Massarineae</taxon>
        <taxon>Didymosphaeriaceae</taxon>
        <taxon>Paraphaeosphaeria</taxon>
    </lineage>
</organism>
<dbReference type="STRING" id="1460663.A0A177C9L4"/>
<feature type="compositionally biased region" description="Low complexity" evidence="1">
    <location>
        <begin position="119"/>
        <end position="155"/>
    </location>
</feature>
<sequence>MRISFLHSIVLFLGYSAVLNALALPPTGPQDVARQIETLDEHGTPGVLEVRSPRVRGGGRPPRSRPARPTTKPVPTSKPTPTKPAQTSVVNQPISTKRSTSITNLPTSTKSSTSNQPASSKLSTSSNPTLTNSGLTSITNRPTSTKHSSSSSIKSLPFTLPPRPTKAFDVCLLPEVSCLDARSEDSETLFGRSEQPHALEKRARELSDIPLKSGKLKVTPKDYPSSGQLEKGKASKWVETWVDFQSANLADTEAKLFKSKPPLPAGALQKDYVTEHILELQSMSRFIEAVTGTKSTNNPSPIQLSKTVDDTWFTKWWNKDVQAKINTRNPTFTGYENSKDARYQDKSLNDVVFEAFGSSRNVDDFVLCEDGINSFKAKLWLGDDPAAKWNDAATKAAKGLKPSDEYLSPLRTTLAVYSYMELPQITKNLHSSIAKVKTELGNIAHLTSNDLPKDAQGQPADLAALWIEFMDAHLAKFVNKGKTWLDSNIKTGLKQFEAELKIMEGWLKKIPNTPQSALTDKYNAAVKAEQAAQKELTSNEKKRKSAASDLAAEIKKIEAQFINDPNASSKIEAEKKKPGTAYKSAIVQLGSAKTRVTRSQTKVGQATRKILEFDEKNLKKEIANWKAVIAQLNKFEVERKKIKTLKAE</sequence>
<feature type="signal peptide" evidence="2">
    <location>
        <begin position="1"/>
        <end position="21"/>
    </location>
</feature>
<protein>
    <submittedName>
        <fullName evidence="3">Uncharacterized protein</fullName>
    </submittedName>
</protein>
<dbReference type="GeneID" id="28771129"/>
<feature type="region of interest" description="Disordered" evidence="1">
    <location>
        <begin position="41"/>
        <end position="159"/>
    </location>
</feature>
<dbReference type="OrthoDB" id="3437405at2759"/>
<dbReference type="InParanoid" id="A0A177C9L4"/>
<dbReference type="EMBL" id="KV441554">
    <property type="protein sequence ID" value="OAG03542.1"/>
    <property type="molecule type" value="Genomic_DNA"/>
</dbReference>
<evidence type="ECO:0000313" key="3">
    <source>
        <dbReference type="EMBL" id="OAG03542.1"/>
    </source>
</evidence>
<evidence type="ECO:0000313" key="4">
    <source>
        <dbReference type="Proteomes" id="UP000077069"/>
    </source>
</evidence>
<dbReference type="AlphaFoldDB" id="A0A177C9L4"/>
<evidence type="ECO:0000256" key="2">
    <source>
        <dbReference type="SAM" id="SignalP"/>
    </source>
</evidence>
<keyword evidence="4" id="KW-1185">Reference proteome</keyword>
<dbReference type="Proteomes" id="UP000077069">
    <property type="component" value="Unassembled WGS sequence"/>
</dbReference>
<gene>
    <name evidence="3" type="ORF">CC84DRAFT_859040</name>
</gene>
<name>A0A177C9L4_9PLEO</name>
<feature type="compositionally biased region" description="Basic and acidic residues" evidence="1">
    <location>
        <begin position="194"/>
        <end position="206"/>
    </location>
</feature>
<accession>A0A177C9L4</accession>
<feature type="compositionally biased region" description="Polar residues" evidence="1">
    <location>
        <begin position="85"/>
        <end position="118"/>
    </location>
</feature>
<reference evidence="3 4" key="1">
    <citation type="submission" date="2016-05" db="EMBL/GenBank/DDBJ databases">
        <title>Comparative analysis of secretome profiles of manganese(II)-oxidizing ascomycete fungi.</title>
        <authorList>
            <consortium name="DOE Joint Genome Institute"/>
            <person name="Zeiner C.A."/>
            <person name="Purvine S.O."/>
            <person name="Zink E.M."/>
            <person name="Wu S."/>
            <person name="Pasa-Tolic L."/>
            <person name="Chaput D.L."/>
            <person name="Haridas S."/>
            <person name="Grigoriev I.V."/>
            <person name="Santelli C.M."/>
            <person name="Hansel C.M."/>
        </authorList>
    </citation>
    <scope>NUCLEOTIDE SEQUENCE [LARGE SCALE GENOMIC DNA]</scope>
    <source>
        <strain evidence="3 4">AP3s5-JAC2a</strain>
    </source>
</reference>
<keyword evidence="2" id="KW-0732">Signal</keyword>
<dbReference type="RefSeq" id="XP_018033907.1">
    <property type="nucleotide sequence ID" value="XM_018187643.1"/>
</dbReference>
<evidence type="ECO:0000256" key="1">
    <source>
        <dbReference type="SAM" id="MobiDB-lite"/>
    </source>
</evidence>
<proteinExistence type="predicted"/>
<feature type="chain" id="PRO_5008057907" evidence="2">
    <location>
        <begin position="22"/>
        <end position="648"/>
    </location>
</feature>